<protein>
    <submittedName>
        <fullName evidence="2">Uncharacterized protein</fullName>
    </submittedName>
</protein>
<dbReference type="AlphaFoldDB" id="A0A069A2M5"/>
<organism evidence="2">
    <name type="scientific">Clostridioides difficile</name>
    <name type="common">Peptoclostridium difficile</name>
    <dbReference type="NCBI Taxonomy" id="1496"/>
    <lineage>
        <taxon>Bacteria</taxon>
        <taxon>Bacillati</taxon>
        <taxon>Bacillota</taxon>
        <taxon>Clostridia</taxon>
        <taxon>Peptostreptococcales</taxon>
        <taxon>Peptostreptococcaceae</taxon>
        <taxon>Clostridioides</taxon>
    </lineage>
</organism>
<evidence type="ECO:0000313" key="2">
    <source>
        <dbReference type="EMBL" id="CDS83608.1"/>
    </source>
</evidence>
<keyword evidence="1" id="KW-1133">Transmembrane helix</keyword>
<dbReference type="EMBL" id="LK932350">
    <property type="protein sequence ID" value="CDS83608.1"/>
    <property type="molecule type" value="Genomic_DNA"/>
</dbReference>
<reference evidence="2" key="1">
    <citation type="submission" date="2014-07" db="EMBL/GenBank/DDBJ databases">
        <authorList>
            <person name="Monot Marc"/>
        </authorList>
    </citation>
    <scope>NUCLEOTIDE SEQUENCE</scope>
    <source>
        <strain evidence="2">7032994</strain>
    </source>
</reference>
<feature type="transmembrane region" description="Helical" evidence="1">
    <location>
        <begin position="6"/>
        <end position="29"/>
    </location>
</feature>
<evidence type="ECO:0000256" key="1">
    <source>
        <dbReference type="SAM" id="Phobius"/>
    </source>
</evidence>
<keyword evidence="1" id="KW-0812">Transmembrane</keyword>
<keyword evidence="1" id="KW-0472">Membrane</keyword>
<proteinExistence type="predicted"/>
<name>A0A069A2M5_CLODI</name>
<sequence>MQSNQLFTYFFRTIISIYSQNFVLIFLICDIIKARKHILLNFE</sequence>
<accession>A0A069A2M5</accession>
<gene>
    <name evidence="2" type="ORF">BN1097_160064</name>
</gene>